<gene>
    <name evidence="2" type="ORF">CTEN210_11147</name>
</gene>
<sequence>MQDIVTLKKSLNAEKEIFHRMEDLRHQIATLNEELESLHLSYNRLRKMTAQIQSSVELLEKQRTEKTNTVSLPPPSLEQEENVDCQSILTGFTGISEFSLKPCANLLGASFKIQTPGPKKLVTDDFNYSDLYALENSSSRIRLESYDKFCSDRQTERLVEETLFKKPYSFKQKLAQTKRRIKKFLKRK</sequence>
<dbReference type="EMBL" id="BLLK01000047">
    <property type="protein sequence ID" value="GFH54671.1"/>
    <property type="molecule type" value="Genomic_DNA"/>
</dbReference>
<keyword evidence="1" id="KW-0175">Coiled coil</keyword>
<evidence type="ECO:0000256" key="1">
    <source>
        <dbReference type="SAM" id="Coils"/>
    </source>
</evidence>
<protein>
    <submittedName>
        <fullName evidence="2">Uncharacterized protein</fullName>
    </submittedName>
</protein>
<organism evidence="2 3">
    <name type="scientific">Chaetoceros tenuissimus</name>
    <dbReference type="NCBI Taxonomy" id="426638"/>
    <lineage>
        <taxon>Eukaryota</taxon>
        <taxon>Sar</taxon>
        <taxon>Stramenopiles</taxon>
        <taxon>Ochrophyta</taxon>
        <taxon>Bacillariophyta</taxon>
        <taxon>Coscinodiscophyceae</taxon>
        <taxon>Chaetocerotophycidae</taxon>
        <taxon>Chaetocerotales</taxon>
        <taxon>Chaetocerotaceae</taxon>
        <taxon>Chaetoceros</taxon>
    </lineage>
</organism>
<comment type="caution">
    <text evidence="2">The sequence shown here is derived from an EMBL/GenBank/DDBJ whole genome shotgun (WGS) entry which is preliminary data.</text>
</comment>
<keyword evidence="3" id="KW-1185">Reference proteome</keyword>
<evidence type="ECO:0000313" key="2">
    <source>
        <dbReference type="EMBL" id="GFH54671.1"/>
    </source>
</evidence>
<proteinExistence type="predicted"/>
<dbReference type="Proteomes" id="UP001054902">
    <property type="component" value="Unassembled WGS sequence"/>
</dbReference>
<name>A0AAD3CYT9_9STRA</name>
<feature type="coiled-coil region" evidence="1">
    <location>
        <begin position="14"/>
        <end position="48"/>
    </location>
</feature>
<accession>A0AAD3CYT9</accession>
<dbReference type="AlphaFoldDB" id="A0AAD3CYT9"/>
<evidence type="ECO:0000313" key="3">
    <source>
        <dbReference type="Proteomes" id="UP001054902"/>
    </source>
</evidence>
<reference evidence="2 3" key="1">
    <citation type="journal article" date="2021" name="Sci. Rep.">
        <title>The genome of the diatom Chaetoceros tenuissimus carries an ancient integrated fragment of an extant virus.</title>
        <authorList>
            <person name="Hongo Y."/>
            <person name="Kimura K."/>
            <person name="Takaki Y."/>
            <person name="Yoshida Y."/>
            <person name="Baba S."/>
            <person name="Kobayashi G."/>
            <person name="Nagasaki K."/>
            <person name="Hano T."/>
            <person name="Tomaru Y."/>
        </authorList>
    </citation>
    <scope>NUCLEOTIDE SEQUENCE [LARGE SCALE GENOMIC DNA]</scope>
    <source>
        <strain evidence="2 3">NIES-3715</strain>
    </source>
</reference>